<feature type="domain" description="F5/8 type C" evidence="2">
    <location>
        <begin position="513"/>
        <end position="623"/>
    </location>
</feature>
<evidence type="ECO:0000313" key="3">
    <source>
        <dbReference type="EMBL" id="WZN49050.1"/>
    </source>
</evidence>
<keyword evidence="4" id="KW-1185">Reference proteome</keyword>
<evidence type="ECO:0000259" key="2">
    <source>
        <dbReference type="PROSITE" id="PS50022"/>
    </source>
</evidence>
<dbReference type="Gene3D" id="2.60.120.260">
    <property type="entry name" value="Galactose-binding domain-like"/>
    <property type="match status" value="2"/>
</dbReference>
<dbReference type="NCBIfam" id="TIGR04183">
    <property type="entry name" value="Por_Secre_tail"/>
    <property type="match status" value="1"/>
</dbReference>
<dbReference type="Pfam" id="PF18962">
    <property type="entry name" value="Por_Secre_tail"/>
    <property type="match status" value="1"/>
</dbReference>
<dbReference type="RefSeq" id="WP_341843625.1">
    <property type="nucleotide sequence ID" value="NZ_CP149792.1"/>
</dbReference>
<name>A0ABZ2Z9W9_9BACT</name>
<dbReference type="Proteomes" id="UP001449657">
    <property type="component" value="Chromosome"/>
</dbReference>
<keyword evidence="1" id="KW-0732">Signal</keyword>
<dbReference type="Gene3D" id="2.60.40.10">
    <property type="entry name" value="Immunoglobulins"/>
    <property type="match status" value="1"/>
</dbReference>
<dbReference type="Pfam" id="PF00754">
    <property type="entry name" value="F5_F8_type_C"/>
    <property type="match status" value="2"/>
</dbReference>
<feature type="chain" id="PRO_5046135374" evidence="1">
    <location>
        <begin position="29"/>
        <end position="725"/>
    </location>
</feature>
<evidence type="ECO:0000313" key="4">
    <source>
        <dbReference type="Proteomes" id="UP001449657"/>
    </source>
</evidence>
<dbReference type="Gene3D" id="2.60.120.200">
    <property type="match status" value="1"/>
</dbReference>
<reference evidence="3 4" key="1">
    <citation type="submission" date="2024-03" db="EMBL/GenBank/DDBJ databases">
        <title>Chitinophaga caseinilytica sp. nov., a casein hydrolysing bacterium isolated from forest soil.</title>
        <authorList>
            <person name="Lee D.S."/>
            <person name="Han D.M."/>
            <person name="Baek J.H."/>
            <person name="Choi D.G."/>
            <person name="Jeon J.H."/>
            <person name="Jeon C.O."/>
        </authorList>
    </citation>
    <scope>NUCLEOTIDE SEQUENCE [LARGE SCALE GENOMIC DNA]</scope>
    <source>
        <strain evidence="3 4">KACC 19118</strain>
    </source>
</reference>
<proteinExistence type="predicted"/>
<dbReference type="InterPro" id="IPR013783">
    <property type="entry name" value="Ig-like_fold"/>
</dbReference>
<dbReference type="Pfam" id="PF17957">
    <property type="entry name" value="Big_7"/>
    <property type="match status" value="1"/>
</dbReference>
<dbReference type="InterPro" id="IPR026444">
    <property type="entry name" value="Secre_tail"/>
</dbReference>
<evidence type="ECO:0000256" key="1">
    <source>
        <dbReference type="SAM" id="SignalP"/>
    </source>
</evidence>
<gene>
    <name evidence="3" type="ORF">WJU22_12805</name>
</gene>
<feature type="domain" description="F5/8 type C" evidence="2">
    <location>
        <begin position="355"/>
        <end position="496"/>
    </location>
</feature>
<dbReference type="InterPro" id="IPR000421">
    <property type="entry name" value="FA58C"/>
</dbReference>
<accession>A0ABZ2Z9W9</accession>
<dbReference type="InterPro" id="IPR008979">
    <property type="entry name" value="Galactose-bd-like_sf"/>
</dbReference>
<dbReference type="PROSITE" id="PS50022">
    <property type="entry name" value="FA58C_3"/>
    <property type="match status" value="2"/>
</dbReference>
<dbReference type="EMBL" id="CP150096">
    <property type="protein sequence ID" value="WZN49050.1"/>
    <property type="molecule type" value="Genomic_DNA"/>
</dbReference>
<feature type="signal peptide" evidence="1">
    <location>
        <begin position="1"/>
        <end position="28"/>
    </location>
</feature>
<sequence>MNHNYLSRSRPAWLLSFALFFGPLSANAQSTAVADGPGNTYELLEPKGYNVESPDCGHAVRHIAEVMDAALGKYVFAFTLHRDLDDDRCGATDRQRIELRGNGTQQQGTQGSTSHYRWKFKLDANFQASPNFTHIMQLKAYGNGHGSGAPILHLTPRYDNKMEIGHPGSGGVKASADLSLFLGVWVEAYVKIKHDDAGTLQFVIKRLSDGVTLLSCTNNNIDMWEDGAGYGAPKFGFYRSLTSPSYLRDETIYLADICVAKSTTDLCPSDVGSNTPPTVSLTSPAANATFTAPASITVSANAADSDGTVSKVEFFQGATKIGEDASSPYSITWSNVAAGSYAITAKATDNDNAATTTPAVNITVNATPSCVPVAASGDDGNVAANVLDNDLNTRWSASGDGQWIQFCLNTAQTVTGVQIAFYNGNVRSSSFDIQLSQNGTSWTNAATNVSSSGASLQLETFPITAQTAKYVRILGHGNSVNAWNSYTEVKVNVATEPACLPVSASGDDGNVPANVLDNDLNTRWSASGDGQWIQFCLGSPQTVSGVAIAFYNGNVRSSSFDIQLSQDGATWATAAANLSSSGTSLNAETFSITPQSAKYVRILGHGNSVNAWNSYTEVDILTGSGLQAISAVKLPAEAKIETTELRHYPNPFQHTANVTFTLPKPGRTRLALVDMQGRTVGVMVDGMLQQGRHTYPVNGARLQTGTYILLLQHHGKTVSRKVQKL</sequence>
<organism evidence="3 4">
    <name type="scientific">Chitinophaga caseinilytica</name>
    <dbReference type="NCBI Taxonomy" id="2267521"/>
    <lineage>
        <taxon>Bacteria</taxon>
        <taxon>Pseudomonadati</taxon>
        <taxon>Bacteroidota</taxon>
        <taxon>Chitinophagia</taxon>
        <taxon>Chitinophagales</taxon>
        <taxon>Chitinophagaceae</taxon>
        <taxon>Chitinophaga</taxon>
    </lineage>
</organism>
<dbReference type="SUPFAM" id="SSF49785">
    <property type="entry name" value="Galactose-binding domain-like"/>
    <property type="match status" value="2"/>
</dbReference>
<protein>
    <submittedName>
        <fullName evidence="3">Discoidin domain-containing protein</fullName>
    </submittedName>
</protein>